<organism evidence="1 2">
    <name type="scientific">Ephemerocybe angulata</name>
    <dbReference type="NCBI Taxonomy" id="980116"/>
    <lineage>
        <taxon>Eukaryota</taxon>
        <taxon>Fungi</taxon>
        <taxon>Dikarya</taxon>
        <taxon>Basidiomycota</taxon>
        <taxon>Agaricomycotina</taxon>
        <taxon>Agaricomycetes</taxon>
        <taxon>Agaricomycetidae</taxon>
        <taxon>Agaricales</taxon>
        <taxon>Agaricineae</taxon>
        <taxon>Psathyrellaceae</taxon>
        <taxon>Ephemerocybe</taxon>
    </lineage>
</organism>
<evidence type="ECO:0000313" key="1">
    <source>
        <dbReference type="EMBL" id="KAF5311595.1"/>
    </source>
</evidence>
<dbReference type="Proteomes" id="UP000541558">
    <property type="component" value="Unassembled WGS sequence"/>
</dbReference>
<accession>A0A8H5AVC7</accession>
<sequence length="61" mass="6688">MTRTTIIDADRIMVLDAGRIAEFASPAEILAKPKGLFKALVDENGDRIELYEAAARKAKLV</sequence>
<dbReference type="AlphaFoldDB" id="A0A8H5AVC7"/>
<dbReference type="EMBL" id="JAACJK010000225">
    <property type="protein sequence ID" value="KAF5311595.1"/>
    <property type="molecule type" value="Genomic_DNA"/>
</dbReference>
<keyword evidence="2" id="KW-1185">Reference proteome</keyword>
<comment type="caution">
    <text evidence="1">The sequence shown here is derived from an EMBL/GenBank/DDBJ whole genome shotgun (WGS) entry which is preliminary data.</text>
</comment>
<protein>
    <submittedName>
        <fullName evidence="1">Uncharacterized protein</fullName>
    </submittedName>
</protein>
<proteinExistence type="predicted"/>
<dbReference type="OrthoDB" id="6500128at2759"/>
<name>A0A8H5AVC7_9AGAR</name>
<gene>
    <name evidence="1" type="ORF">D9611_009488</name>
</gene>
<dbReference type="InterPro" id="IPR027417">
    <property type="entry name" value="P-loop_NTPase"/>
</dbReference>
<reference evidence="1 2" key="1">
    <citation type="journal article" date="2020" name="ISME J.">
        <title>Uncovering the hidden diversity of litter-decomposition mechanisms in mushroom-forming fungi.</title>
        <authorList>
            <person name="Floudas D."/>
            <person name="Bentzer J."/>
            <person name="Ahren D."/>
            <person name="Johansson T."/>
            <person name="Persson P."/>
            <person name="Tunlid A."/>
        </authorList>
    </citation>
    <scope>NUCLEOTIDE SEQUENCE [LARGE SCALE GENOMIC DNA]</scope>
    <source>
        <strain evidence="1 2">CBS 175.51</strain>
    </source>
</reference>
<evidence type="ECO:0000313" key="2">
    <source>
        <dbReference type="Proteomes" id="UP000541558"/>
    </source>
</evidence>
<dbReference type="Gene3D" id="3.40.50.300">
    <property type="entry name" value="P-loop containing nucleotide triphosphate hydrolases"/>
    <property type="match status" value="1"/>
</dbReference>